<dbReference type="Gene3D" id="3.30.70.2970">
    <property type="entry name" value="Protein of unknown function (DUF541), domain 2"/>
    <property type="match status" value="1"/>
</dbReference>
<protein>
    <recommendedName>
        <fullName evidence="4">Periplasmic protein</fullName>
    </recommendedName>
</protein>
<dbReference type="AlphaFoldDB" id="A0A0J1C659"/>
<dbReference type="PANTHER" id="PTHR34387">
    <property type="entry name" value="SLR1258 PROTEIN"/>
    <property type="match status" value="1"/>
</dbReference>
<dbReference type="GO" id="GO:0006974">
    <property type="term" value="P:DNA damage response"/>
    <property type="evidence" value="ECO:0007669"/>
    <property type="project" value="TreeGrafter"/>
</dbReference>
<comment type="caution">
    <text evidence="2">The sequence shown here is derived from an EMBL/GenBank/DDBJ whole genome shotgun (WGS) entry which is preliminary data.</text>
</comment>
<dbReference type="Pfam" id="PF04402">
    <property type="entry name" value="SIMPL"/>
    <property type="match status" value="1"/>
</dbReference>
<accession>A0A0J1C659</accession>
<evidence type="ECO:0000313" key="3">
    <source>
        <dbReference type="Proteomes" id="UP000036027"/>
    </source>
</evidence>
<reference evidence="2 3" key="1">
    <citation type="submission" date="2014-11" db="EMBL/GenBank/DDBJ databases">
        <title>Genome of a novel goose pathogen.</title>
        <authorList>
            <person name="Hansen C.M."/>
            <person name="Hueffer K."/>
            <person name="Choi S.C."/>
        </authorList>
    </citation>
    <scope>NUCLEOTIDE SEQUENCE [LARGE SCALE GENOMIC DNA]</scope>
    <source>
        <strain evidence="2 3">KH1503</strain>
    </source>
</reference>
<evidence type="ECO:0000313" key="2">
    <source>
        <dbReference type="EMBL" id="KLT73833.1"/>
    </source>
</evidence>
<dbReference type="RefSeq" id="WP_047759925.1">
    <property type="nucleotide sequence ID" value="NZ_CP091510.1"/>
</dbReference>
<dbReference type="STRING" id="1470200.PL75_00365"/>
<organism evidence="2 3">
    <name type="scientific">Neisseria arctica</name>
    <dbReference type="NCBI Taxonomy" id="1470200"/>
    <lineage>
        <taxon>Bacteria</taxon>
        <taxon>Pseudomonadati</taxon>
        <taxon>Pseudomonadota</taxon>
        <taxon>Betaproteobacteria</taxon>
        <taxon>Neisseriales</taxon>
        <taxon>Neisseriaceae</taxon>
        <taxon>Neisseria</taxon>
    </lineage>
</organism>
<dbReference type="Gene3D" id="3.30.110.170">
    <property type="entry name" value="Protein of unknown function (DUF541), domain 1"/>
    <property type="match status" value="1"/>
</dbReference>
<dbReference type="InterPro" id="IPR052022">
    <property type="entry name" value="26kDa_periplasmic_antigen"/>
</dbReference>
<keyword evidence="1" id="KW-0732">Signal</keyword>
<dbReference type="EMBL" id="JTDO01000001">
    <property type="protein sequence ID" value="KLT73833.1"/>
    <property type="molecule type" value="Genomic_DNA"/>
</dbReference>
<gene>
    <name evidence="2" type="ORF">PL75_00365</name>
</gene>
<feature type="signal peptide" evidence="1">
    <location>
        <begin position="1"/>
        <end position="21"/>
    </location>
</feature>
<dbReference type="PATRIC" id="fig|1470200.3.peg.85"/>
<dbReference type="PANTHER" id="PTHR34387:SF1">
    <property type="entry name" value="PERIPLASMIC IMMUNOGENIC PROTEIN"/>
    <property type="match status" value="1"/>
</dbReference>
<name>A0A0J1C659_9NEIS</name>
<keyword evidence="3" id="KW-1185">Reference proteome</keyword>
<dbReference type="OrthoDB" id="8613250at2"/>
<evidence type="ECO:0008006" key="4">
    <source>
        <dbReference type="Google" id="ProtNLM"/>
    </source>
</evidence>
<dbReference type="Proteomes" id="UP000036027">
    <property type="component" value="Unassembled WGS sequence"/>
</dbReference>
<dbReference type="InterPro" id="IPR007497">
    <property type="entry name" value="SIMPL/DUF541"/>
</dbReference>
<sequence length="235" mass="26050">MLNKPLALGMLAAAAALPAQAETLNYNIVEFSESASIEVPRDIMTIRLTINEEGADRAAVNRAFVQKYNSLNRRLESNRAFKNELLNRNAYPRYQYKNGKQTQIGWQESAQIKVESKDFTALNRLIAEAQNEASLNDTSFSISDKKREEVIDEVSKAALNRFKNRADTLSRTLGFSGYKIVRLNLGQIGNQPLEYAAPVAAMRTMKMSDSAGEIAEAPNPGTEDISITVNGTIQM</sequence>
<evidence type="ECO:0000256" key="1">
    <source>
        <dbReference type="SAM" id="SignalP"/>
    </source>
</evidence>
<proteinExistence type="predicted"/>
<feature type="chain" id="PRO_5005248654" description="Periplasmic protein" evidence="1">
    <location>
        <begin position="22"/>
        <end position="235"/>
    </location>
</feature>